<keyword evidence="4" id="KW-1185">Reference proteome</keyword>
<protein>
    <submittedName>
        <fullName evidence="3">Fructosamine kinase family protein</fullName>
    </submittedName>
</protein>
<keyword evidence="2" id="KW-0808">Transferase</keyword>
<sequence length="290" mass="32980">MHLEQIQFFETILFESVGQEVHVSGYQFMGGGNINNAVSLDTDQGYFFVKWNESGQTDAFSCEASGLELLRRANEIPIPEVIGFGQNYQKAYLILEYIHSSRPQYNYWERFGHSLARLHTHTNHSFGLSHNNYIGSLQQINTPAEKWVEFFVEKRLKIQAGLALYNGELPKALFNKFEDLYKELPHMLPAAVPSLLHGDLWSGNVMVGPTGEVMLIDPAVYYGNREAELAFTKLFGGFPDNFYGAYNEISPLEPDFDERAAIYNLYPLLVHVNLFGSGYLSGIEKVLKRF</sequence>
<dbReference type="InterPro" id="IPR016477">
    <property type="entry name" value="Fructo-/Ketosamine-3-kinase"/>
</dbReference>
<dbReference type="AlphaFoldDB" id="A0A6C0GWY1"/>
<dbReference type="PIRSF" id="PIRSF006221">
    <property type="entry name" value="Ketosamine-3-kinase"/>
    <property type="match status" value="1"/>
</dbReference>
<organism evidence="3 4">
    <name type="scientific">Rhodocytophaga rosea</name>
    <dbReference type="NCBI Taxonomy" id="2704465"/>
    <lineage>
        <taxon>Bacteria</taxon>
        <taxon>Pseudomonadati</taxon>
        <taxon>Bacteroidota</taxon>
        <taxon>Cytophagia</taxon>
        <taxon>Cytophagales</taxon>
        <taxon>Rhodocytophagaceae</taxon>
        <taxon>Rhodocytophaga</taxon>
    </lineage>
</organism>
<dbReference type="SUPFAM" id="SSF56112">
    <property type="entry name" value="Protein kinase-like (PK-like)"/>
    <property type="match status" value="1"/>
</dbReference>
<dbReference type="Pfam" id="PF03881">
    <property type="entry name" value="Fructosamin_kin"/>
    <property type="match status" value="1"/>
</dbReference>
<comment type="similarity">
    <text evidence="1 2">Belongs to the fructosamine kinase family.</text>
</comment>
<evidence type="ECO:0000313" key="4">
    <source>
        <dbReference type="Proteomes" id="UP000480178"/>
    </source>
</evidence>
<dbReference type="PANTHER" id="PTHR12149">
    <property type="entry name" value="FRUCTOSAMINE 3 KINASE-RELATED PROTEIN"/>
    <property type="match status" value="1"/>
</dbReference>
<reference evidence="3 4" key="1">
    <citation type="submission" date="2020-01" db="EMBL/GenBank/DDBJ databases">
        <authorList>
            <person name="Kim M.K."/>
        </authorList>
    </citation>
    <scope>NUCLEOTIDE SEQUENCE [LARGE SCALE GENOMIC DNA]</scope>
    <source>
        <strain evidence="3 4">172606-1</strain>
    </source>
</reference>
<name>A0A6C0GWY1_9BACT</name>
<dbReference type="Gene3D" id="3.30.200.20">
    <property type="entry name" value="Phosphorylase Kinase, domain 1"/>
    <property type="match status" value="1"/>
</dbReference>
<dbReference type="GO" id="GO:0016301">
    <property type="term" value="F:kinase activity"/>
    <property type="evidence" value="ECO:0007669"/>
    <property type="project" value="UniProtKB-UniRule"/>
</dbReference>
<dbReference type="KEGG" id="rhoz:GXP67_21900"/>
<dbReference type="Proteomes" id="UP000480178">
    <property type="component" value="Chromosome"/>
</dbReference>
<evidence type="ECO:0000256" key="2">
    <source>
        <dbReference type="PIRNR" id="PIRNR006221"/>
    </source>
</evidence>
<evidence type="ECO:0000256" key="1">
    <source>
        <dbReference type="ARBA" id="ARBA00009460"/>
    </source>
</evidence>
<evidence type="ECO:0000313" key="3">
    <source>
        <dbReference type="EMBL" id="QHT72123.1"/>
    </source>
</evidence>
<dbReference type="Gene3D" id="3.90.1200.10">
    <property type="match status" value="1"/>
</dbReference>
<dbReference type="EMBL" id="CP048222">
    <property type="protein sequence ID" value="QHT72123.1"/>
    <property type="molecule type" value="Genomic_DNA"/>
</dbReference>
<accession>A0A6C0GWY1</accession>
<dbReference type="InterPro" id="IPR011009">
    <property type="entry name" value="Kinase-like_dom_sf"/>
</dbReference>
<gene>
    <name evidence="3" type="ORF">GXP67_21900</name>
</gene>
<keyword evidence="2 3" id="KW-0418">Kinase</keyword>
<proteinExistence type="inferred from homology"/>
<dbReference type="PANTHER" id="PTHR12149:SF8">
    <property type="entry name" value="PROTEIN-RIBULOSAMINE 3-KINASE"/>
    <property type="match status" value="1"/>
</dbReference>